<dbReference type="Gene3D" id="2.40.170.20">
    <property type="entry name" value="TonB-dependent receptor, beta-barrel domain"/>
    <property type="match status" value="1"/>
</dbReference>
<keyword evidence="3 7" id="KW-1134">Transmembrane beta strand</keyword>
<evidence type="ECO:0000313" key="11">
    <source>
        <dbReference type="Proteomes" id="UP000242501"/>
    </source>
</evidence>
<dbReference type="Gene3D" id="2.170.130.10">
    <property type="entry name" value="TonB-dependent receptor, plug domain"/>
    <property type="match status" value="1"/>
</dbReference>
<evidence type="ECO:0000256" key="8">
    <source>
        <dbReference type="SAM" id="SignalP"/>
    </source>
</evidence>
<name>A0A1G6JDT8_9GAMM</name>
<reference evidence="11" key="1">
    <citation type="submission" date="2016-09" db="EMBL/GenBank/DDBJ databases">
        <authorList>
            <person name="Varghese N."/>
            <person name="Submissions S."/>
        </authorList>
    </citation>
    <scope>NUCLEOTIDE SEQUENCE [LARGE SCALE GENOMIC DNA]</scope>
    <source>
        <strain evidence="11">ANC 4422</strain>
    </source>
</reference>
<evidence type="ECO:0000256" key="2">
    <source>
        <dbReference type="ARBA" id="ARBA00022448"/>
    </source>
</evidence>
<dbReference type="EMBL" id="FMYL01000011">
    <property type="protein sequence ID" value="SDC16992.1"/>
    <property type="molecule type" value="Genomic_DNA"/>
</dbReference>
<dbReference type="Pfam" id="PF07715">
    <property type="entry name" value="Plug"/>
    <property type="match status" value="1"/>
</dbReference>
<evidence type="ECO:0000256" key="7">
    <source>
        <dbReference type="PROSITE-ProRule" id="PRU01360"/>
    </source>
</evidence>
<keyword evidence="5 7" id="KW-0472">Membrane</keyword>
<dbReference type="RefSeq" id="WP_213030516.1">
    <property type="nucleotide sequence ID" value="NZ_FMYL01000011.1"/>
</dbReference>
<dbReference type="AlphaFoldDB" id="A0A1G6JDT8"/>
<keyword evidence="4 7" id="KW-0812">Transmembrane</keyword>
<organism evidence="10 11">
    <name type="scientific">Acinetobacter boissieri</name>
    <dbReference type="NCBI Taxonomy" id="1219383"/>
    <lineage>
        <taxon>Bacteria</taxon>
        <taxon>Pseudomonadati</taxon>
        <taxon>Pseudomonadota</taxon>
        <taxon>Gammaproteobacteria</taxon>
        <taxon>Moraxellales</taxon>
        <taxon>Moraxellaceae</taxon>
        <taxon>Acinetobacter</taxon>
    </lineage>
</organism>
<proteinExistence type="inferred from homology"/>
<dbReference type="Proteomes" id="UP000242501">
    <property type="component" value="Unassembled WGS sequence"/>
</dbReference>
<dbReference type="InterPro" id="IPR037066">
    <property type="entry name" value="Plug_dom_sf"/>
</dbReference>
<comment type="subcellular location">
    <subcellularLocation>
        <location evidence="1 7">Cell outer membrane</location>
        <topology evidence="1 7">Multi-pass membrane protein</topology>
    </subcellularLocation>
</comment>
<sequence>MNRRIYTFFVFCALVNAAYAEEKLNTAEEDTIVVRSTPTSQSMGTQIITAAQIAKMPTRNGSVTELLKNNPNVQFSNQADNGNTPGELQPENVSFHGEKFYQNSYLIDGLSNNNTINPGANNGELTTTPDGYSPTDLPAGGTQSFWINSELIASAEVFDSNISAKYGGFTGGVVDAKLKDPDLNKPSGRISFRTTNDHLTEYHVDDRISEAFEQASNLYYQPKFNKKFYTATINQPLSDQAGLIFSYNRQESDIPFYHSGLGKWEDQNRSSETYLLKGSYLLTNGDTLRATAMYSPHESTYIKKDIQDGAFTNTGGGYRFNFEWEHLAHWGKVNSLIGYQFEENDIQHAADYYARWYSRYLNTASKAINWNSTEVSKVGTAFGEYGGYGHFATKKGSLTAKQDYQLNPMQWGQIQHQIDLGLDVNNYSARYQRFNDVVVSRGTPTWSTATVCQSGDVLCIDGEQYFKSRTLYPARVVKGNYTNYAGYLQDSMLWKNLEVTAGVRLSYDDYLSNLNISPRLSGSLDVFGDHTTRLFAGANRYHAQSLLAYKLRQGISEYYVQTRTSASSAWTTGSLTKASYDYDISNLKTPYSDELNLGIAQRIADTIWTLKYVNRQGRDQFGRGSTTASDGQKYYYLTNDGKTKGNTVSLTIEPISPYQFKYVDLTWNFAANYSNNKSSSQTYYDVSNTDENMVVFDNKLMQRGDMDALNYNTPWNAFFNIDMTVPRWNFNWTQRLGYTSGYKSYSTSTLSCDGTGGVCGSYVGNATLYTPVKYKNYVSYDWRFSYTKPMFKNQSLELTLDVMNVFNTAIESYKSTTLNSAITYKTGRQIWLGAAWNW</sequence>
<keyword evidence="10" id="KW-0675">Receptor</keyword>
<gene>
    <name evidence="10" type="ORF">SAMN05421733_1112</name>
</gene>
<dbReference type="PROSITE" id="PS52016">
    <property type="entry name" value="TONB_DEPENDENT_REC_3"/>
    <property type="match status" value="1"/>
</dbReference>
<feature type="signal peptide" evidence="8">
    <location>
        <begin position="1"/>
        <end position="20"/>
    </location>
</feature>
<keyword evidence="6 7" id="KW-0998">Cell outer membrane</keyword>
<feature type="domain" description="TonB-dependent receptor plug" evidence="9">
    <location>
        <begin position="42"/>
        <end position="173"/>
    </location>
</feature>
<keyword evidence="11" id="KW-1185">Reference proteome</keyword>
<evidence type="ECO:0000256" key="6">
    <source>
        <dbReference type="ARBA" id="ARBA00023237"/>
    </source>
</evidence>
<dbReference type="STRING" id="1219383.SAMN05421733_1112"/>
<dbReference type="InterPro" id="IPR012910">
    <property type="entry name" value="Plug_dom"/>
</dbReference>
<evidence type="ECO:0000256" key="1">
    <source>
        <dbReference type="ARBA" id="ARBA00004571"/>
    </source>
</evidence>
<evidence type="ECO:0000313" key="10">
    <source>
        <dbReference type="EMBL" id="SDC16992.1"/>
    </source>
</evidence>
<evidence type="ECO:0000259" key="9">
    <source>
        <dbReference type="Pfam" id="PF07715"/>
    </source>
</evidence>
<accession>A0A1G6JDT8</accession>
<evidence type="ECO:0000256" key="4">
    <source>
        <dbReference type="ARBA" id="ARBA00022692"/>
    </source>
</evidence>
<feature type="chain" id="PRO_5017315143" evidence="8">
    <location>
        <begin position="21"/>
        <end position="838"/>
    </location>
</feature>
<keyword evidence="2 7" id="KW-0813">Transport</keyword>
<keyword evidence="8" id="KW-0732">Signal</keyword>
<comment type="similarity">
    <text evidence="7">Belongs to the TonB-dependent receptor family.</text>
</comment>
<evidence type="ECO:0000256" key="5">
    <source>
        <dbReference type="ARBA" id="ARBA00023136"/>
    </source>
</evidence>
<dbReference type="SUPFAM" id="SSF56935">
    <property type="entry name" value="Porins"/>
    <property type="match status" value="1"/>
</dbReference>
<dbReference type="InterPro" id="IPR039426">
    <property type="entry name" value="TonB-dep_rcpt-like"/>
</dbReference>
<dbReference type="InterPro" id="IPR036942">
    <property type="entry name" value="Beta-barrel_TonB_sf"/>
</dbReference>
<dbReference type="GO" id="GO:0009279">
    <property type="term" value="C:cell outer membrane"/>
    <property type="evidence" value="ECO:0007669"/>
    <property type="project" value="UniProtKB-SubCell"/>
</dbReference>
<protein>
    <submittedName>
        <fullName evidence="10">Outer membrane receptor proteins, mostly Fe transport</fullName>
    </submittedName>
</protein>
<evidence type="ECO:0000256" key="3">
    <source>
        <dbReference type="ARBA" id="ARBA00022452"/>
    </source>
</evidence>